<organism evidence="1 2">
    <name type="scientific">Sphaerobolus stellatus (strain SS14)</name>
    <dbReference type="NCBI Taxonomy" id="990650"/>
    <lineage>
        <taxon>Eukaryota</taxon>
        <taxon>Fungi</taxon>
        <taxon>Dikarya</taxon>
        <taxon>Basidiomycota</taxon>
        <taxon>Agaricomycotina</taxon>
        <taxon>Agaricomycetes</taxon>
        <taxon>Phallomycetidae</taxon>
        <taxon>Geastrales</taxon>
        <taxon>Sphaerobolaceae</taxon>
        <taxon>Sphaerobolus</taxon>
    </lineage>
</organism>
<dbReference type="Proteomes" id="UP000054279">
    <property type="component" value="Unassembled WGS sequence"/>
</dbReference>
<evidence type="ECO:0000313" key="1">
    <source>
        <dbReference type="EMBL" id="KIJ40197.1"/>
    </source>
</evidence>
<protein>
    <recommendedName>
        <fullName evidence="3">F-box domain-containing protein</fullName>
    </recommendedName>
</protein>
<dbReference type="InterPro" id="IPR032675">
    <property type="entry name" value="LRR_dom_sf"/>
</dbReference>
<accession>A0A0C9VFH6</accession>
<gene>
    <name evidence="1" type="ORF">M422DRAFT_49329</name>
</gene>
<evidence type="ECO:0000313" key="2">
    <source>
        <dbReference type="Proteomes" id="UP000054279"/>
    </source>
</evidence>
<dbReference type="AlphaFoldDB" id="A0A0C9VFH6"/>
<reference evidence="1 2" key="1">
    <citation type="submission" date="2014-06" db="EMBL/GenBank/DDBJ databases">
        <title>Evolutionary Origins and Diversification of the Mycorrhizal Mutualists.</title>
        <authorList>
            <consortium name="DOE Joint Genome Institute"/>
            <consortium name="Mycorrhizal Genomics Consortium"/>
            <person name="Kohler A."/>
            <person name="Kuo A."/>
            <person name="Nagy L.G."/>
            <person name="Floudas D."/>
            <person name="Copeland A."/>
            <person name="Barry K.W."/>
            <person name="Cichocki N."/>
            <person name="Veneault-Fourrey C."/>
            <person name="LaButti K."/>
            <person name="Lindquist E.A."/>
            <person name="Lipzen A."/>
            <person name="Lundell T."/>
            <person name="Morin E."/>
            <person name="Murat C."/>
            <person name="Riley R."/>
            <person name="Ohm R."/>
            <person name="Sun H."/>
            <person name="Tunlid A."/>
            <person name="Henrissat B."/>
            <person name="Grigoriev I.V."/>
            <person name="Hibbett D.S."/>
            <person name="Martin F."/>
        </authorList>
    </citation>
    <scope>NUCLEOTIDE SEQUENCE [LARGE SCALE GENOMIC DNA]</scope>
    <source>
        <strain evidence="1 2">SS14</strain>
    </source>
</reference>
<dbReference type="SUPFAM" id="SSF52058">
    <property type="entry name" value="L domain-like"/>
    <property type="match status" value="1"/>
</dbReference>
<evidence type="ECO:0008006" key="3">
    <source>
        <dbReference type="Google" id="ProtNLM"/>
    </source>
</evidence>
<proteinExistence type="predicted"/>
<dbReference type="HOGENOM" id="CLU_049075_0_0_1"/>
<sequence>MSSFHDIPTEILQHIFTLCMDPPEIYESVYCWDLIADSFTTRDSIVLVSKTWKALAESTPGLWTLIKVPKGDWSSEKNLFLAQTSLLRSGSLPINLILVKPNSISEAFLQLLKSNFSRCRTLYMNLDRIGNTHDVWLKLEDLLPSPTIELPNLRSLIFFHSYEVANPQPTSSVHASNLRTLGLGSNAVSILGSLTAETLHALHTLDIGHPAGLFDLRIFKNCPNLRHILWRSTYPTIGTAPGFTHVPGDFPIVLPHLTNLSFVDVSWEFKPMWINDFFKTPGIKHLSYMRQHPFDDELPIVSINDFSSSNTLTTMRLTQFTMTGISQGLGQSIAPFPNLRTLSINDSKIYGAFFDSLNATTGEDGTPIMGGLSNFNIDRCNFSVTAMENWLHKRASSHLSLPQIQIKCWDAQHLEVKKLAERYTNIGINPIIAIWNRAEHPRMIRFKPFNG</sequence>
<dbReference type="OrthoDB" id="3270987at2759"/>
<name>A0A0C9VFH6_SPHS4</name>
<dbReference type="EMBL" id="KN837146">
    <property type="protein sequence ID" value="KIJ40197.1"/>
    <property type="molecule type" value="Genomic_DNA"/>
</dbReference>
<keyword evidence="2" id="KW-1185">Reference proteome</keyword>
<dbReference type="Gene3D" id="3.80.10.10">
    <property type="entry name" value="Ribonuclease Inhibitor"/>
    <property type="match status" value="1"/>
</dbReference>